<evidence type="ECO:0000256" key="2">
    <source>
        <dbReference type="ARBA" id="ARBA00023136"/>
    </source>
</evidence>
<keyword evidence="5" id="KW-1185">Reference proteome</keyword>
<dbReference type="Proteomes" id="UP000472276">
    <property type="component" value="Unassembled WGS sequence"/>
</dbReference>
<sequence>MAIFSLNKRGSLLEFSSVPVRSLALPPVCSFSWNQKDIHKNTPYIALIIYVILQLILKPNAKVEWMDNIYNRKVHVYENGSDQPEEQDQDYRDRTKMNEDLLKTGDLSLTLKRPTDWEGNNLLKRKVDYRGASAEEDRGKRKKLRPLEKRQEKKIRFICWRPFVHHTEIFKFSYCSFYSLFFFRMRR</sequence>
<evidence type="ECO:0000256" key="1">
    <source>
        <dbReference type="ARBA" id="ARBA00004370"/>
    </source>
</evidence>
<dbReference type="GO" id="GO:0016020">
    <property type="term" value="C:membrane"/>
    <property type="evidence" value="ECO:0007669"/>
    <property type="project" value="UniProtKB-SubCell"/>
</dbReference>
<dbReference type="InterPro" id="IPR013783">
    <property type="entry name" value="Ig-like_fold"/>
</dbReference>
<keyword evidence="3" id="KW-0393">Immunoglobulin domain</keyword>
<dbReference type="PANTHER" id="PTHR24100">
    <property type="entry name" value="BUTYROPHILIN"/>
    <property type="match status" value="1"/>
</dbReference>
<proteinExistence type="predicted"/>
<keyword evidence="2" id="KW-0472">Membrane</keyword>
<accession>A0AAZ1X8F0</accession>
<evidence type="ECO:0000313" key="4">
    <source>
        <dbReference type="Ensembl" id="ENSOABP00000063895.1"/>
    </source>
</evidence>
<evidence type="ECO:0000256" key="3">
    <source>
        <dbReference type="ARBA" id="ARBA00023319"/>
    </source>
</evidence>
<dbReference type="AlphaFoldDB" id="A0AAZ1X8F0"/>
<evidence type="ECO:0000313" key="5">
    <source>
        <dbReference type="Proteomes" id="UP000472276"/>
    </source>
</evidence>
<dbReference type="InterPro" id="IPR050504">
    <property type="entry name" value="IgSF_BTN/MOG"/>
</dbReference>
<reference evidence="4" key="2">
    <citation type="submission" date="2025-08" db="UniProtKB">
        <authorList>
            <consortium name="Ensembl"/>
        </authorList>
    </citation>
    <scope>IDENTIFICATION</scope>
</reference>
<reference evidence="4" key="3">
    <citation type="submission" date="2025-09" db="UniProtKB">
        <authorList>
            <consortium name="Ensembl"/>
        </authorList>
    </citation>
    <scope>IDENTIFICATION</scope>
</reference>
<dbReference type="Ensembl" id="ENSOABT00000077379.1">
    <property type="protein sequence ID" value="ENSOABP00000063895.1"/>
    <property type="gene ID" value="ENSOABG00000038653.1"/>
</dbReference>
<protein>
    <submittedName>
        <fullName evidence="4">Uncharacterized protein</fullName>
    </submittedName>
</protein>
<comment type="subcellular location">
    <subcellularLocation>
        <location evidence="1">Membrane</location>
    </subcellularLocation>
</comment>
<reference evidence="5" key="1">
    <citation type="submission" date="2020-03" db="EMBL/GenBank/DDBJ databases">
        <title>Evolution of repeat sequences and sex chromosomes of tilapia species revealed by chromosome-level genomes.</title>
        <authorList>
            <person name="Xu L."/>
            <person name="Tao W."/>
            <person name="Wang D."/>
            <person name="Zhou Q."/>
        </authorList>
    </citation>
    <scope>NUCLEOTIDE SEQUENCE [LARGE SCALE GENOMIC DNA]</scope>
    <source>
        <strain evidence="5">Israel</strain>
    </source>
</reference>
<dbReference type="Gene3D" id="2.60.40.10">
    <property type="entry name" value="Immunoglobulins"/>
    <property type="match status" value="1"/>
</dbReference>
<name>A0AAZ1X8F0_OREAU</name>
<organism evidence="4 5">
    <name type="scientific">Oreochromis aureus</name>
    <name type="common">Israeli tilapia</name>
    <name type="synonym">Chromis aureus</name>
    <dbReference type="NCBI Taxonomy" id="47969"/>
    <lineage>
        <taxon>Eukaryota</taxon>
        <taxon>Metazoa</taxon>
        <taxon>Chordata</taxon>
        <taxon>Craniata</taxon>
        <taxon>Vertebrata</taxon>
        <taxon>Euteleostomi</taxon>
        <taxon>Actinopterygii</taxon>
        <taxon>Neopterygii</taxon>
        <taxon>Teleostei</taxon>
        <taxon>Neoteleostei</taxon>
        <taxon>Acanthomorphata</taxon>
        <taxon>Ovalentaria</taxon>
        <taxon>Cichlomorphae</taxon>
        <taxon>Cichliformes</taxon>
        <taxon>Cichlidae</taxon>
        <taxon>African cichlids</taxon>
        <taxon>Pseudocrenilabrinae</taxon>
        <taxon>Oreochromini</taxon>
        <taxon>Oreochromis</taxon>
    </lineage>
</organism>